<dbReference type="Pfam" id="PF13361">
    <property type="entry name" value="UvrD_C"/>
    <property type="match status" value="1"/>
</dbReference>
<keyword evidence="4" id="KW-0067">ATP-binding</keyword>
<evidence type="ECO:0000259" key="5">
    <source>
        <dbReference type="Pfam" id="PF13361"/>
    </source>
</evidence>
<dbReference type="AlphaFoldDB" id="A0A645FTR8"/>
<dbReference type="CDD" id="cd18807">
    <property type="entry name" value="SF1_C_UvrD"/>
    <property type="match status" value="1"/>
</dbReference>
<sequence>MTLVSDVDNYSEDVDAIVLMTVHSAKGLEFDVVFMAGMENGIFPGAQSISNPAEMEESRRLCYVGITRAKERLYMTSASSRRVFGRFVNYPESDFIREIPVNLKEDIGPRNSFNRYMNENNNYINRNNSQVNTNITRQNVQREAAAESNSNKLTQFDATPGKKVRHGKFGIGTIVSAVKSGEDVKLTIAFDRMGVKILMLSVAPLEAV</sequence>
<keyword evidence="2 6" id="KW-0378">Hydrolase</keyword>
<dbReference type="GO" id="GO:0005829">
    <property type="term" value="C:cytosol"/>
    <property type="evidence" value="ECO:0007669"/>
    <property type="project" value="TreeGrafter"/>
</dbReference>
<name>A0A645FTR8_9ZZZZ</name>
<dbReference type="InterPro" id="IPR027417">
    <property type="entry name" value="P-loop_NTPase"/>
</dbReference>
<accession>A0A645FTR8</accession>
<dbReference type="GO" id="GO:0003677">
    <property type="term" value="F:DNA binding"/>
    <property type="evidence" value="ECO:0007669"/>
    <property type="project" value="InterPro"/>
</dbReference>
<evidence type="ECO:0000256" key="2">
    <source>
        <dbReference type="ARBA" id="ARBA00022801"/>
    </source>
</evidence>
<dbReference type="GO" id="GO:0033202">
    <property type="term" value="C:DNA helicase complex"/>
    <property type="evidence" value="ECO:0007669"/>
    <property type="project" value="TreeGrafter"/>
</dbReference>
<keyword evidence="3 6" id="KW-0347">Helicase</keyword>
<dbReference type="GO" id="GO:0016787">
    <property type="term" value="F:hydrolase activity"/>
    <property type="evidence" value="ECO:0007669"/>
    <property type="project" value="UniProtKB-KW"/>
</dbReference>
<dbReference type="PANTHER" id="PTHR11070">
    <property type="entry name" value="UVRD / RECB / PCRA DNA HELICASE FAMILY MEMBER"/>
    <property type="match status" value="1"/>
</dbReference>
<proteinExistence type="predicted"/>
<dbReference type="GO" id="GO:0043138">
    <property type="term" value="F:3'-5' DNA helicase activity"/>
    <property type="evidence" value="ECO:0007669"/>
    <property type="project" value="TreeGrafter"/>
</dbReference>
<dbReference type="EC" id="3.6.4.12" evidence="6"/>
<evidence type="ECO:0000256" key="4">
    <source>
        <dbReference type="ARBA" id="ARBA00022840"/>
    </source>
</evidence>
<dbReference type="Gene3D" id="3.40.50.300">
    <property type="entry name" value="P-loop containing nucleotide triphosphate hydrolases"/>
    <property type="match status" value="1"/>
</dbReference>
<dbReference type="EMBL" id="VSSQ01064181">
    <property type="protein sequence ID" value="MPN17136.1"/>
    <property type="molecule type" value="Genomic_DNA"/>
</dbReference>
<evidence type="ECO:0000256" key="1">
    <source>
        <dbReference type="ARBA" id="ARBA00022741"/>
    </source>
</evidence>
<evidence type="ECO:0000313" key="6">
    <source>
        <dbReference type="EMBL" id="MPN17136.1"/>
    </source>
</evidence>
<dbReference type="SUPFAM" id="SSF52540">
    <property type="entry name" value="P-loop containing nucleoside triphosphate hydrolases"/>
    <property type="match status" value="1"/>
</dbReference>
<dbReference type="GO" id="GO:0005524">
    <property type="term" value="F:ATP binding"/>
    <property type="evidence" value="ECO:0007669"/>
    <property type="project" value="UniProtKB-KW"/>
</dbReference>
<dbReference type="InterPro" id="IPR000212">
    <property type="entry name" value="DNA_helicase_UvrD/REP"/>
</dbReference>
<dbReference type="InterPro" id="IPR014017">
    <property type="entry name" value="DNA_helicase_UvrD-like_C"/>
</dbReference>
<feature type="domain" description="UvrD-like helicase C-terminal" evidence="5">
    <location>
        <begin position="2"/>
        <end position="79"/>
    </location>
</feature>
<reference evidence="6" key="1">
    <citation type="submission" date="2019-08" db="EMBL/GenBank/DDBJ databases">
        <authorList>
            <person name="Kucharzyk K."/>
            <person name="Murdoch R.W."/>
            <person name="Higgins S."/>
            <person name="Loffler F."/>
        </authorList>
    </citation>
    <scope>NUCLEOTIDE SEQUENCE</scope>
</reference>
<comment type="caution">
    <text evidence="6">The sequence shown here is derived from an EMBL/GenBank/DDBJ whole genome shotgun (WGS) entry which is preliminary data.</text>
</comment>
<gene>
    <name evidence="6" type="primary">pcrA_38</name>
    <name evidence="6" type="ORF">SDC9_164486</name>
</gene>
<keyword evidence="1" id="KW-0547">Nucleotide-binding</keyword>
<protein>
    <submittedName>
        <fullName evidence="6">ATP-dependent DNA helicase PcrA</fullName>
        <ecNumber evidence="6">3.6.4.12</ecNumber>
    </submittedName>
</protein>
<dbReference type="PANTHER" id="PTHR11070:SF2">
    <property type="entry name" value="ATP-DEPENDENT DNA HELICASE SRS2"/>
    <property type="match status" value="1"/>
</dbReference>
<evidence type="ECO:0000256" key="3">
    <source>
        <dbReference type="ARBA" id="ARBA00022806"/>
    </source>
</evidence>
<dbReference type="GO" id="GO:0000725">
    <property type="term" value="P:recombinational repair"/>
    <property type="evidence" value="ECO:0007669"/>
    <property type="project" value="TreeGrafter"/>
</dbReference>
<organism evidence="6">
    <name type="scientific">bioreactor metagenome</name>
    <dbReference type="NCBI Taxonomy" id="1076179"/>
    <lineage>
        <taxon>unclassified sequences</taxon>
        <taxon>metagenomes</taxon>
        <taxon>ecological metagenomes</taxon>
    </lineage>
</organism>
<dbReference type="Pfam" id="PF21196">
    <property type="entry name" value="PcrA_UvrD_tudor"/>
    <property type="match status" value="1"/>
</dbReference>